<organism evidence="3 4">
    <name type="scientific">Candidatus Phycosocius spiralis</name>
    <dbReference type="NCBI Taxonomy" id="2815099"/>
    <lineage>
        <taxon>Bacteria</taxon>
        <taxon>Pseudomonadati</taxon>
        <taxon>Pseudomonadota</taxon>
        <taxon>Alphaproteobacteria</taxon>
        <taxon>Caulobacterales</taxon>
        <taxon>Caulobacterales incertae sedis</taxon>
        <taxon>Candidatus Phycosocius</taxon>
    </lineage>
</organism>
<dbReference type="EMBL" id="BPFZ01000010">
    <property type="protein sequence ID" value="GIU67464.1"/>
    <property type="molecule type" value="Genomic_DNA"/>
</dbReference>
<keyword evidence="1" id="KW-1133">Transmembrane helix</keyword>
<dbReference type="InterPro" id="IPR007492">
    <property type="entry name" value="LytTR_DNA-bd_dom"/>
</dbReference>
<keyword evidence="4" id="KW-1185">Reference proteome</keyword>
<evidence type="ECO:0000259" key="2">
    <source>
        <dbReference type="PROSITE" id="PS50930"/>
    </source>
</evidence>
<reference evidence="3" key="2">
    <citation type="journal article" date="2023" name="ISME Commun">
        <title>Characterization of a bloom-associated alphaproteobacterial lineage, 'Candidatus Phycosocius': insights into freshwater algal-bacterial interactions.</title>
        <authorList>
            <person name="Tanabe Y."/>
            <person name="Yamaguchi H."/>
            <person name="Yoshida M."/>
            <person name="Kai A."/>
            <person name="Okazaki Y."/>
        </authorList>
    </citation>
    <scope>NUCLEOTIDE SEQUENCE</scope>
    <source>
        <strain evidence="3">BOTRYCO-1</strain>
    </source>
</reference>
<evidence type="ECO:0000256" key="1">
    <source>
        <dbReference type="SAM" id="Phobius"/>
    </source>
</evidence>
<dbReference type="SMART" id="SM00850">
    <property type="entry name" value="LytTR"/>
    <property type="match status" value="1"/>
</dbReference>
<evidence type="ECO:0000313" key="4">
    <source>
        <dbReference type="Proteomes" id="UP001161064"/>
    </source>
</evidence>
<protein>
    <recommendedName>
        <fullName evidence="2">HTH LytTR-type domain-containing protein</fullName>
    </recommendedName>
</protein>
<gene>
    <name evidence="3" type="ORF">PsB1_1618</name>
</gene>
<keyword evidence="1" id="KW-0472">Membrane</keyword>
<feature type="transmembrane region" description="Helical" evidence="1">
    <location>
        <begin position="58"/>
        <end position="80"/>
    </location>
</feature>
<dbReference type="Pfam" id="PF04397">
    <property type="entry name" value="LytTR"/>
    <property type="match status" value="1"/>
</dbReference>
<dbReference type="Proteomes" id="UP001161064">
    <property type="component" value="Unassembled WGS sequence"/>
</dbReference>
<feature type="transmembrane region" description="Helical" evidence="1">
    <location>
        <begin position="27"/>
        <end position="46"/>
    </location>
</feature>
<evidence type="ECO:0000313" key="3">
    <source>
        <dbReference type="EMBL" id="GIU67464.1"/>
    </source>
</evidence>
<sequence length="270" mass="29701">MREPPSRAIDDAPITSGSPFSLSFETVRGYGIAGALACVLAVSGAFETSELPLWMRFAYWVPVMMAGAVIGGLISWKLIAIERWARSPFLTWAVLSVLVAIPMTLVVWAITGMAFQGSLKLQRLPNFIVPVTLISAFMAGVISFTHQAPRETHARSDHADGPINTNSVRFLERLPMALRGATLYAVSSEDHYLRIHSSRGSDLILMRLSDAILELEGIEGAQVHRSWWVARNAITSVERSDGRATFTLPNGIQAPVSRTYAKALREMGWY</sequence>
<dbReference type="RefSeq" id="WP_284360383.1">
    <property type="nucleotide sequence ID" value="NZ_BPFZ01000010.1"/>
</dbReference>
<feature type="transmembrane region" description="Helical" evidence="1">
    <location>
        <begin position="127"/>
        <end position="145"/>
    </location>
</feature>
<keyword evidence="1" id="KW-0812">Transmembrane</keyword>
<reference evidence="3" key="1">
    <citation type="submission" date="2021-05" db="EMBL/GenBank/DDBJ databases">
        <authorList>
            <person name="Tanabe Y."/>
        </authorList>
    </citation>
    <scope>NUCLEOTIDE SEQUENCE</scope>
    <source>
        <strain evidence="3">BOTRYCO-1</strain>
    </source>
</reference>
<feature type="domain" description="HTH LytTR-type" evidence="2">
    <location>
        <begin position="183"/>
        <end position="270"/>
    </location>
</feature>
<name>A0ABQ4PXR6_9PROT</name>
<comment type="caution">
    <text evidence="3">The sequence shown here is derived from an EMBL/GenBank/DDBJ whole genome shotgun (WGS) entry which is preliminary data.</text>
</comment>
<feature type="transmembrane region" description="Helical" evidence="1">
    <location>
        <begin position="92"/>
        <end position="115"/>
    </location>
</feature>
<proteinExistence type="predicted"/>
<dbReference type="Gene3D" id="2.40.50.1020">
    <property type="entry name" value="LytTr DNA-binding domain"/>
    <property type="match status" value="1"/>
</dbReference>
<dbReference type="PROSITE" id="PS50930">
    <property type="entry name" value="HTH_LYTTR"/>
    <property type="match status" value="1"/>
</dbReference>
<accession>A0ABQ4PXR6</accession>